<dbReference type="InterPro" id="IPR025665">
    <property type="entry name" value="Beta-barrel_OMP_2"/>
</dbReference>
<organism evidence="2">
    <name type="scientific">Prevotella sp. GTC17253</name>
    <dbReference type="NCBI Taxonomy" id="3236793"/>
    <lineage>
        <taxon>Bacteria</taxon>
        <taxon>Pseudomonadati</taxon>
        <taxon>Bacteroidota</taxon>
        <taxon>Bacteroidia</taxon>
        <taxon>Bacteroidales</taxon>
        <taxon>Prevotellaceae</taxon>
        <taxon>Prevotella</taxon>
    </lineage>
</organism>
<name>A0AB33IXJ6_9BACT</name>
<feature type="domain" description="Outer membrane protein beta-barrel" evidence="1">
    <location>
        <begin position="42"/>
        <end position="203"/>
    </location>
</feature>
<evidence type="ECO:0000259" key="1">
    <source>
        <dbReference type="Pfam" id="PF13568"/>
    </source>
</evidence>
<protein>
    <submittedName>
        <fullName evidence="2">Porin family protein</fullName>
    </submittedName>
</protein>
<reference evidence="2" key="1">
    <citation type="submission" date="2024-07" db="EMBL/GenBank/DDBJ databases">
        <title>Complete genome sequence of Prevotella sp. YM-2024 GTC17253.</title>
        <authorList>
            <person name="Hayashi M."/>
            <person name="Muto Y."/>
            <person name="Tanaka K."/>
            <person name="Niwa H."/>
        </authorList>
    </citation>
    <scope>NUCLEOTIDE SEQUENCE</scope>
    <source>
        <strain evidence="2">GTC17253</strain>
    </source>
</reference>
<dbReference type="EMBL" id="AP035785">
    <property type="protein sequence ID" value="BFO71899.1"/>
    <property type="molecule type" value="Genomic_DNA"/>
</dbReference>
<sequence length="224" mass="25292">MPAKAQYYPDGRPIPPRKRAAYYANRNRQQYRARPSYNSYNNNIYYGMRAGLGIANVNSDSKILDTNKSKTGLNVGMVLGTQLTNRAPLFFETGVYYTEKGGKSTYKGQKFTYGLNYVELPLLLKYKYHADRDFTIEPFVGGYLACGVGGKIKDYDNRAAYPSFSEDYNDNFRRFDGGLKVGCGLGFQMMYLEASYDMGLANVGKDDFEDTHTGTFNLTFGVNF</sequence>
<proteinExistence type="predicted"/>
<dbReference type="AlphaFoldDB" id="A0AB33IXJ6"/>
<gene>
    <name evidence="2" type="ORF">GTC17253_18650</name>
</gene>
<dbReference type="Pfam" id="PF13568">
    <property type="entry name" value="OMP_b-brl_2"/>
    <property type="match status" value="1"/>
</dbReference>
<evidence type="ECO:0000313" key="2">
    <source>
        <dbReference type="EMBL" id="BFO71899.1"/>
    </source>
</evidence>
<accession>A0AB33IXJ6</accession>